<evidence type="ECO:0000256" key="3">
    <source>
        <dbReference type="ARBA" id="ARBA00023125"/>
    </source>
</evidence>
<dbReference type="Pfam" id="PF00126">
    <property type="entry name" value="HTH_1"/>
    <property type="match status" value="1"/>
</dbReference>
<keyword evidence="4" id="KW-0804">Transcription</keyword>
<keyword evidence="8" id="KW-1185">Reference proteome</keyword>
<organism evidence="7 8">
    <name type="scientific">Achromobacter pulmonis</name>
    <dbReference type="NCBI Taxonomy" id="1389932"/>
    <lineage>
        <taxon>Bacteria</taxon>
        <taxon>Pseudomonadati</taxon>
        <taxon>Pseudomonadota</taxon>
        <taxon>Betaproteobacteria</taxon>
        <taxon>Burkholderiales</taxon>
        <taxon>Alcaligenaceae</taxon>
        <taxon>Achromobacter</taxon>
    </lineage>
</organism>
<evidence type="ECO:0000256" key="4">
    <source>
        <dbReference type="ARBA" id="ARBA00023163"/>
    </source>
</evidence>
<dbReference type="PRINTS" id="PR00039">
    <property type="entry name" value="HTHLYSR"/>
</dbReference>
<dbReference type="EMBL" id="CADIKZ010000008">
    <property type="protein sequence ID" value="CAB3880176.1"/>
    <property type="molecule type" value="Genomic_DNA"/>
</dbReference>
<name>A0A6S7DWW1_9BURK</name>
<gene>
    <name evidence="7" type="primary">argP_2</name>
    <name evidence="7" type="ORF">LMG26788_03242</name>
</gene>
<dbReference type="InterPro" id="IPR000847">
    <property type="entry name" value="LysR_HTH_N"/>
</dbReference>
<dbReference type="Pfam" id="PF03466">
    <property type="entry name" value="LysR_substrate"/>
    <property type="match status" value="1"/>
</dbReference>
<sequence length="332" mass="36096">MDFQKLKHLLAVVEHGTFSRAADKVNLSQPALSRSIQALEAELGLPLLDRGTRQVRLTPYGACVAERARRMRYEETELRRELKTLAGGESGTLSIGLSPAPASLLLTPFLAHMATHHPHVRVTTELGATGALLELLRAERIDAMVCDARMLYSAADLETRPLAPLRAGVVCRAGHPILGHRRPTIDHIRQYPVASSTLSPEVSLRLAETLGPAGAPEQMVTVRCENLDALARLALTTDTLLLGVLCITRPQQEAGLLVEVPLAPDPQRQGHYALARLAGRSPLKAQDALYTFTRQCWSEFAAFRPKQPAPWKKTHVAQSPTAGAVDAPTPLL</sequence>
<evidence type="ECO:0000256" key="1">
    <source>
        <dbReference type="ARBA" id="ARBA00009437"/>
    </source>
</evidence>
<evidence type="ECO:0000259" key="6">
    <source>
        <dbReference type="PROSITE" id="PS50931"/>
    </source>
</evidence>
<evidence type="ECO:0000256" key="2">
    <source>
        <dbReference type="ARBA" id="ARBA00023015"/>
    </source>
</evidence>
<dbReference type="InterPro" id="IPR005119">
    <property type="entry name" value="LysR_subst-bd"/>
</dbReference>
<proteinExistence type="inferred from homology"/>
<accession>A0A6S7DWW1</accession>
<dbReference type="Gene3D" id="1.10.10.10">
    <property type="entry name" value="Winged helix-like DNA-binding domain superfamily/Winged helix DNA-binding domain"/>
    <property type="match status" value="1"/>
</dbReference>
<dbReference type="InterPro" id="IPR036390">
    <property type="entry name" value="WH_DNA-bd_sf"/>
</dbReference>
<reference evidence="7 8" key="1">
    <citation type="submission" date="2020-04" db="EMBL/GenBank/DDBJ databases">
        <authorList>
            <person name="De Canck E."/>
        </authorList>
    </citation>
    <scope>NUCLEOTIDE SEQUENCE [LARGE SCALE GENOMIC DNA]</scope>
    <source>
        <strain evidence="7 8">LMG 26788</strain>
    </source>
</reference>
<dbReference type="SUPFAM" id="SSF53850">
    <property type="entry name" value="Periplasmic binding protein-like II"/>
    <property type="match status" value="1"/>
</dbReference>
<dbReference type="Gene3D" id="3.40.190.10">
    <property type="entry name" value="Periplasmic binding protein-like II"/>
    <property type="match status" value="2"/>
</dbReference>
<evidence type="ECO:0000313" key="8">
    <source>
        <dbReference type="Proteomes" id="UP000494203"/>
    </source>
</evidence>
<feature type="region of interest" description="Disordered" evidence="5">
    <location>
        <begin position="311"/>
        <end position="332"/>
    </location>
</feature>
<dbReference type="GO" id="GO:0000976">
    <property type="term" value="F:transcription cis-regulatory region binding"/>
    <property type="evidence" value="ECO:0007669"/>
    <property type="project" value="TreeGrafter"/>
</dbReference>
<dbReference type="RefSeq" id="WP_175141157.1">
    <property type="nucleotide sequence ID" value="NZ_CADIKZ010000008.1"/>
</dbReference>
<feature type="domain" description="HTH lysR-type" evidence="6">
    <location>
        <begin position="1"/>
        <end position="58"/>
    </location>
</feature>
<comment type="similarity">
    <text evidence="1">Belongs to the LysR transcriptional regulatory family.</text>
</comment>
<dbReference type="PANTHER" id="PTHR30126">
    <property type="entry name" value="HTH-TYPE TRANSCRIPTIONAL REGULATOR"/>
    <property type="match status" value="1"/>
</dbReference>
<dbReference type="Proteomes" id="UP000494203">
    <property type="component" value="Unassembled WGS sequence"/>
</dbReference>
<dbReference type="PROSITE" id="PS50931">
    <property type="entry name" value="HTH_LYSR"/>
    <property type="match status" value="1"/>
</dbReference>
<dbReference type="PANTHER" id="PTHR30126:SF98">
    <property type="entry name" value="HTH-TYPE TRANSCRIPTIONAL ACTIVATOR BAUR"/>
    <property type="match status" value="1"/>
</dbReference>
<dbReference type="AlphaFoldDB" id="A0A6S7DWW1"/>
<keyword evidence="2" id="KW-0805">Transcription regulation</keyword>
<evidence type="ECO:0000313" key="7">
    <source>
        <dbReference type="EMBL" id="CAB3880176.1"/>
    </source>
</evidence>
<evidence type="ECO:0000256" key="5">
    <source>
        <dbReference type="SAM" id="MobiDB-lite"/>
    </source>
</evidence>
<dbReference type="GO" id="GO:0003700">
    <property type="term" value="F:DNA-binding transcription factor activity"/>
    <property type="evidence" value="ECO:0007669"/>
    <property type="project" value="InterPro"/>
</dbReference>
<keyword evidence="3" id="KW-0238">DNA-binding</keyword>
<protein>
    <submittedName>
        <fullName evidence="7">HTH-type transcriptional regulator ArgP</fullName>
    </submittedName>
</protein>
<dbReference type="InterPro" id="IPR036388">
    <property type="entry name" value="WH-like_DNA-bd_sf"/>
</dbReference>
<dbReference type="SUPFAM" id="SSF46785">
    <property type="entry name" value="Winged helix' DNA-binding domain"/>
    <property type="match status" value="1"/>
</dbReference>
<dbReference type="FunFam" id="1.10.10.10:FF:000001">
    <property type="entry name" value="LysR family transcriptional regulator"/>
    <property type="match status" value="1"/>
</dbReference>